<dbReference type="InterPro" id="IPR005828">
    <property type="entry name" value="MFS_sugar_transport-like"/>
</dbReference>
<feature type="transmembrane region" description="Helical" evidence="5">
    <location>
        <begin position="157"/>
        <end position="181"/>
    </location>
</feature>
<feature type="transmembrane region" description="Helical" evidence="5">
    <location>
        <begin position="30"/>
        <end position="55"/>
    </location>
</feature>
<dbReference type="PANTHER" id="PTHR48021:SF47">
    <property type="entry name" value="GH17672P"/>
    <property type="match status" value="1"/>
</dbReference>
<comment type="subcellular location">
    <subcellularLocation>
        <location evidence="1">Membrane</location>
    </subcellularLocation>
</comment>
<name>A0A653DR13_CALMS</name>
<keyword evidence="3 5" id="KW-1133">Transmembrane helix</keyword>
<evidence type="ECO:0000313" key="7">
    <source>
        <dbReference type="Proteomes" id="UP000410492"/>
    </source>
</evidence>
<evidence type="ECO:0000256" key="3">
    <source>
        <dbReference type="ARBA" id="ARBA00022989"/>
    </source>
</evidence>
<keyword evidence="4 5" id="KW-0472">Membrane</keyword>
<evidence type="ECO:0000256" key="5">
    <source>
        <dbReference type="SAM" id="Phobius"/>
    </source>
</evidence>
<dbReference type="Gene3D" id="1.20.1250.20">
    <property type="entry name" value="MFS general substrate transporter like domains"/>
    <property type="match status" value="2"/>
</dbReference>
<organism evidence="6 7">
    <name type="scientific">Callosobruchus maculatus</name>
    <name type="common">Southern cowpea weevil</name>
    <name type="synonym">Pulse bruchid</name>
    <dbReference type="NCBI Taxonomy" id="64391"/>
    <lineage>
        <taxon>Eukaryota</taxon>
        <taxon>Metazoa</taxon>
        <taxon>Ecdysozoa</taxon>
        <taxon>Arthropoda</taxon>
        <taxon>Hexapoda</taxon>
        <taxon>Insecta</taxon>
        <taxon>Pterygota</taxon>
        <taxon>Neoptera</taxon>
        <taxon>Endopterygota</taxon>
        <taxon>Coleoptera</taxon>
        <taxon>Polyphaga</taxon>
        <taxon>Cucujiformia</taxon>
        <taxon>Chrysomeloidea</taxon>
        <taxon>Chrysomelidae</taxon>
        <taxon>Bruchinae</taxon>
        <taxon>Bruchini</taxon>
        <taxon>Callosobruchus</taxon>
    </lineage>
</organism>
<evidence type="ECO:0000256" key="4">
    <source>
        <dbReference type="ARBA" id="ARBA00023136"/>
    </source>
</evidence>
<dbReference type="PANTHER" id="PTHR48021">
    <property type="match status" value="1"/>
</dbReference>
<feature type="transmembrane region" description="Helical" evidence="5">
    <location>
        <begin position="201"/>
        <end position="225"/>
    </location>
</feature>
<gene>
    <name evidence="6" type="ORF">CALMAC_LOCUS19565</name>
</gene>
<feature type="transmembrane region" description="Helical" evidence="5">
    <location>
        <begin position="232"/>
        <end position="252"/>
    </location>
</feature>
<dbReference type="SUPFAM" id="SSF103473">
    <property type="entry name" value="MFS general substrate transporter"/>
    <property type="match status" value="2"/>
</dbReference>
<sequence length="351" mass="39747">MLWPCKNETEVKEKESIVWRQLIAIVSASVWLYCLCRVILGVGRTATFILIPMYVGEIAHKDKRGRYSYYLSMFLAMGLVYSYIVGPYFSTRVYTLLCTVPILLSLVLILLVVPETPYFLMAKNRPKHEVAKVLGKLRRSSDLDEEMKQIEEVELGYEFVSVLAPVPFTCLVQFAVVYSLGLGSVPFVYLSEFFPQHTKNIGVLISNAIGAQINVLLILVFPYFMEYLGMQWMFWLFSVSCFGCAIFTKYVVPETKGKTLEEIQRILEGRLLFIACNVNTLCPGVSIVLFDSFISSELAMAKESLVPETEALRNEAYRDEHDAKSFVDKRKCSIKEKGTTLLFASAAAGIR</sequence>
<evidence type="ECO:0000313" key="6">
    <source>
        <dbReference type="EMBL" id="VEN62462.1"/>
    </source>
</evidence>
<feature type="transmembrane region" description="Helical" evidence="5">
    <location>
        <begin position="67"/>
        <end position="86"/>
    </location>
</feature>
<dbReference type="Pfam" id="PF00083">
    <property type="entry name" value="Sugar_tr"/>
    <property type="match status" value="2"/>
</dbReference>
<keyword evidence="2 5" id="KW-0812">Transmembrane</keyword>
<dbReference type="InterPro" id="IPR036259">
    <property type="entry name" value="MFS_trans_sf"/>
</dbReference>
<evidence type="ECO:0000256" key="2">
    <source>
        <dbReference type="ARBA" id="ARBA00022692"/>
    </source>
</evidence>
<evidence type="ECO:0000256" key="1">
    <source>
        <dbReference type="ARBA" id="ARBA00004370"/>
    </source>
</evidence>
<dbReference type="GO" id="GO:0022857">
    <property type="term" value="F:transmembrane transporter activity"/>
    <property type="evidence" value="ECO:0007669"/>
    <property type="project" value="InterPro"/>
</dbReference>
<dbReference type="OrthoDB" id="4540492at2759"/>
<dbReference type="AlphaFoldDB" id="A0A653DR13"/>
<evidence type="ECO:0008006" key="8">
    <source>
        <dbReference type="Google" id="ProtNLM"/>
    </source>
</evidence>
<protein>
    <recommendedName>
        <fullName evidence="8">Major facilitator superfamily (MFS) profile domain-containing protein</fullName>
    </recommendedName>
</protein>
<dbReference type="EMBL" id="CAACVG010013876">
    <property type="protein sequence ID" value="VEN62462.1"/>
    <property type="molecule type" value="Genomic_DNA"/>
</dbReference>
<dbReference type="Proteomes" id="UP000410492">
    <property type="component" value="Unassembled WGS sequence"/>
</dbReference>
<keyword evidence="7" id="KW-1185">Reference proteome</keyword>
<feature type="transmembrane region" description="Helical" evidence="5">
    <location>
        <begin position="92"/>
        <end position="113"/>
    </location>
</feature>
<dbReference type="InterPro" id="IPR050549">
    <property type="entry name" value="MFS_Trehalose_Transporter"/>
</dbReference>
<dbReference type="GO" id="GO:0016020">
    <property type="term" value="C:membrane"/>
    <property type="evidence" value="ECO:0007669"/>
    <property type="project" value="UniProtKB-SubCell"/>
</dbReference>
<proteinExistence type="predicted"/>
<reference evidence="6 7" key="1">
    <citation type="submission" date="2019-01" db="EMBL/GenBank/DDBJ databases">
        <authorList>
            <person name="Sayadi A."/>
        </authorList>
    </citation>
    <scope>NUCLEOTIDE SEQUENCE [LARGE SCALE GENOMIC DNA]</scope>
</reference>
<feature type="transmembrane region" description="Helical" evidence="5">
    <location>
        <begin position="272"/>
        <end position="294"/>
    </location>
</feature>
<accession>A0A653DR13</accession>